<name>A0A135UWL5_9PEZI</name>
<dbReference type="AlphaFoldDB" id="A0A135UWL5"/>
<dbReference type="Proteomes" id="UP000070054">
    <property type="component" value="Unassembled WGS sequence"/>
</dbReference>
<proteinExistence type="predicted"/>
<sequence length="470" mass="52214">MHYLHAPTVSGRPPSSFVSVAGISEPHPALRSISHGSRLPPCLLRGFVRITASSSLDLSRKVPSQSFATRLSHRAEQQETCEITVLRTEVERREFNQVGCLELVAGSPLPLPHICLPFWFVDSGRWQRRRLFAPESQMQRRPPRGHASPRSISLRLLGPAADRNRHSGSRTNRKANGPVGSTLEGPSQEKISKIFFCRLWKPGKFKLTVSLPGTWALWDGRMAGLCCSAAEVCKCAALQTRKLRATEQTSDVRMVVVDSWQLFGLVVARNVLALDHGPQRAVPGNEPTGQFLWLKACTAVYSGNQVIVRRRLHLFCHGVAASGGSNEPWSSSSHLVLRDSIEAQLVKYIPRTRTNQPTANQRMRRHQLQGTDLKAQKRVETGMKGASCALCLVFSAHKHGHPDPWAFARQQIDVSKSVSAKSDYEAEGDGASPLLPTEFMALWLSLALRTFKEDPSVVETRRSGRAWRCF</sequence>
<comment type="caution">
    <text evidence="2">The sequence shown here is derived from an EMBL/GenBank/DDBJ whole genome shotgun (WGS) entry which is preliminary data.</text>
</comment>
<dbReference type="OrthoDB" id="10527773at2759"/>
<evidence type="ECO:0000256" key="1">
    <source>
        <dbReference type="SAM" id="MobiDB-lite"/>
    </source>
</evidence>
<feature type="region of interest" description="Disordered" evidence="1">
    <location>
        <begin position="133"/>
        <end position="152"/>
    </location>
</feature>
<organism evidence="2 3">
    <name type="scientific">Colletotrichum nymphaeae SA-01</name>
    <dbReference type="NCBI Taxonomy" id="1460502"/>
    <lineage>
        <taxon>Eukaryota</taxon>
        <taxon>Fungi</taxon>
        <taxon>Dikarya</taxon>
        <taxon>Ascomycota</taxon>
        <taxon>Pezizomycotina</taxon>
        <taxon>Sordariomycetes</taxon>
        <taxon>Hypocreomycetidae</taxon>
        <taxon>Glomerellales</taxon>
        <taxon>Glomerellaceae</taxon>
        <taxon>Colletotrichum</taxon>
        <taxon>Colletotrichum acutatum species complex</taxon>
    </lineage>
</organism>
<reference evidence="2 3" key="1">
    <citation type="submission" date="2014-02" db="EMBL/GenBank/DDBJ databases">
        <title>The genome sequence of Colletotrichum nymphaeae SA-01.</title>
        <authorList>
            <person name="Baroncelli R."/>
            <person name="Thon M.R."/>
        </authorList>
    </citation>
    <scope>NUCLEOTIDE SEQUENCE [LARGE SCALE GENOMIC DNA]</scope>
    <source>
        <strain evidence="2 3">SA-01</strain>
    </source>
</reference>
<feature type="region of interest" description="Disordered" evidence="1">
    <location>
        <begin position="161"/>
        <end position="185"/>
    </location>
</feature>
<dbReference type="EMBL" id="JEMN01000059">
    <property type="protein sequence ID" value="KXH64752.1"/>
    <property type="molecule type" value="Genomic_DNA"/>
</dbReference>
<evidence type="ECO:0000313" key="3">
    <source>
        <dbReference type="Proteomes" id="UP000070054"/>
    </source>
</evidence>
<accession>A0A135UWL5</accession>
<keyword evidence="3" id="KW-1185">Reference proteome</keyword>
<evidence type="ECO:0000313" key="2">
    <source>
        <dbReference type="EMBL" id="KXH64752.1"/>
    </source>
</evidence>
<protein>
    <submittedName>
        <fullName evidence="2">Uncharacterized protein</fullName>
    </submittedName>
</protein>
<gene>
    <name evidence="2" type="ORF">CNYM01_02066</name>
</gene>